<keyword evidence="5 8" id="KW-1133">Transmembrane helix</keyword>
<dbReference type="PANTHER" id="PTHR30576:SF10">
    <property type="entry name" value="SLL5057 PROTEIN"/>
    <property type="match status" value="1"/>
</dbReference>
<evidence type="ECO:0000256" key="3">
    <source>
        <dbReference type="ARBA" id="ARBA00022679"/>
    </source>
</evidence>
<keyword evidence="4 8" id="KW-0812">Transmembrane</keyword>
<feature type="transmembrane region" description="Helical" evidence="8">
    <location>
        <begin position="122"/>
        <end position="143"/>
    </location>
</feature>
<dbReference type="GO" id="GO:0016020">
    <property type="term" value="C:membrane"/>
    <property type="evidence" value="ECO:0007669"/>
    <property type="project" value="UniProtKB-SubCell"/>
</dbReference>
<dbReference type="EMBL" id="FNCF01000001">
    <property type="protein sequence ID" value="SDF51565.1"/>
    <property type="molecule type" value="Genomic_DNA"/>
</dbReference>
<dbReference type="Pfam" id="PF13727">
    <property type="entry name" value="CoA_binding_3"/>
    <property type="match status" value="1"/>
</dbReference>
<sequence>MSAPELQGPEQPDGSAQPARPVDDVVRRAREAHAAELAEAAAEAAEAAAQGLLADGALGVDSVRPVRGRPAVPATPSGVPTAGARELPRRRAGDVTRGTLSDLPMYDPLSARRRRTPEWLSAYLGGLVLLDGLALVVAVLLAADLQPGPVPLLVSALGWSVALQLAGAYREAYFGAGTQEYRRVLVAATGLVAALAVAESLTGPWSWGTTDVVLAVVVGAGLTVLGRRVARARMHGRRRRGLMGKRVVLVGREGALVDIADRLRRDATSGWTVVGACVPDPGAAGGLARIDVPVLGGLDHVPAVLDQARADAVMVAAASEGGASYLRQLAWRLEGTNIEVLLAPGLVEVAVDRLEVRPTISFPVVQIMEPSYRGLRRLAKSALDRGAAFVGLALLSPLLLALAVAVKREDGGPVLYRQARVGRHGRVFDVLKFRSMTVGADTRVEELATVDEGNGVLFKMRTDPRVTRTGQLLRRWSLDELPQLVNVLRGEMSLVGPRPALPVEVATYGPDMQRRLLVRPGVTGLWQVSGRSDLSWAETVELDVRYVDNWSVGRDLSILFRTARAVVAGSGAY</sequence>
<evidence type="ECO:0000256" key="7">
    <source>
        <dbReference type="SAM" id="MobiDB-lite"/>
    </source>
</evidence>
<evidence type="ECO:0000313" key="11">
    <source>
        <dbReference type="Proteomes" id="UP000198863"/>
    </source>
</evidence>
<organism evidence="10 11">
    <name type="scientific">Klenkia brasiliensis</name>
    <dbReference type="NCBI Taxonomy" id="333142"/>
    <lineage>
        <taxon>Bacteria</taxon>
        <taxon>Bacillati</taxon>
        <taxon>Actinomycetota</taxon>
        <taxon>Actinomycetes</taxon>
        <taxon>Geodermatophilales</taxon>
        <taxon>Geodermatophilaceae</taxon>
        <taxon>Klenkia</taxon>
    </lineage>
</organism>
<gene>
    <name evidence="10" type="ORF">SAMN05660324_0349</name>
</gene>
<feature type="region of interest" description="Disordered" evidence="7">
    <location>
        <begin position="68"/>
        <end position="98"/>
    </location>
</feature>
<comment type="similarity">
    <text evidence="2">Belongs to the bacterial sugar transferase family.</text>
</comment>
<keyword evidence="11" id="KW-1185">Reference proteome</keyword>
<dbReference type="Gene3D" id="3.40.50.720">
    <property type="entry name" value="NAD(P)-binding Rossmann-like Domain"/>
    <property type="match status" value="1"/>
</dbReference>
<evidence type="ECO:0000256" key="5">
    <source>
        <dbReference type="ARBA" id="ARBA00022989"/>
    </source>
</evidence>
<evidence type="ECO:0000313" key="10">
    <source>
        <dbReference type="EMBL" id="SDF51565.1"/>
    </source>
</evidence>
<dbReference type="InterPro" id="IPR003362">
    <property type="entry name" value="Bact_transf"/>
</dbReference>
<feature type="transmembrane region" description="Helical" evidence="8">
    <location>
        <begin position="386"/>
        <end position="406"/>
    </location>
</feature>
<dbReference type="InterPro" id="IPR017475">
    <property type="entry name" value="EPS_sugar_tfrase"/>
</dbReference>
<dbReference type="AlphaFoldDB" id="A0A1G7LPZ8"/>
<feature type="transmembrane region" description="Helical" evidence="8">
    <location>
        <begin position="212"/>
        <end position="230"/>
    </location>
</feature>
<protein>
    <submittedName>
        <fullName evidence="10">Exopolysaccharide biosynthesis polyprenyl glycosylphosphotransferase</fullName>
    </submittedName>
</protein>
<reference evidence="11" key="1">
    <citation type="submission" date="2016-10" db="EMBL/GenBank/DDBJ databases">
        <authorList>
            <person name="Varghese N."/>
            <person name="Submissions S."/>
        </authorList>
    </citation>
    <scope>NUCLEOTIDE SEQUENCE [LARGE SCALE GENOMIC DNA]</scope>
    <source>
        <strain evidence="11">DSM 44526</strain>
    </source>
</reference>
<dbReference type="OrthoDB" id="9808602at2"/>
<evidence type="ECO:0000256" key="2">
    <source>
        <dbReference type="ARBA" id="ARBA00006464"/>
    </source>
</evidence>
<evidence type="ECO:0000256" key="8">
    <source>
        <dbReference type="SAM" id="Phobius"/>
    </source>
</evidence>
<feature type="region of interest" description="Disordered" evidence="7">
    <location>
        <begin position="1"/>
        <end position="25"/>
    </location>
</feature>
<feature type="transmembrane region" description="Helical" evidence="8">
    <location>
        <begin position="149"/>
        <end position="169"/>
    </location>
</feature>
<proteinExistence type="inferred from homology"/>
<dbReference type="Pfam" id="PF02397">
    <property type="entry name" value="Bac_transf"/>
    <property type="match status" value="1"/>
</dbReference>
<feature type="transmembrane region" description="Helical" evidence="8">
    <location>
        <begin position="181"/>
        <end position="200"/>
    </location>
</feature>
<comment type="subcellular location">
    <subcellularLocation>
        <location evidence="1">Membrane</location>
        <topology evidence="1">Multi-pass membrane protein</topology>
    </subcellularLocation>
</comment>
<dbReference type="NCBIfam" id="TIGR03025">
    <property type="entry name" value="EPS_sugtrans"/>
    <property type="match status" value="1"/>
</dbReference>
<evidence type="ECO:0000259" key="9">
    <source>
        <dbReference type="Pfam" id="PF02397"/>
    </source>
</evidence>
<dbReference type="Proteomes" id="UP000198863">
    <property type="component" value="Unassembled WGS sequence"/>
</dbReference>
<evidence type="ECO:0000256" key="1">
    <source>
        <dbReference type="ARBA" id="ARBA00004141"/>
    </source>
</evidence>
<accession>A0A1G7LPZ8</accession>
<evidence type="ECO:0000256" key="6">
    <source>
        <dbReference type="ARBA" id="ARBA00023136"/>
    </source>
</evidence>
<feature type="domain" description="Bacterial sugar transferase" evidence="9">
    <location>
        <begin position="380"/>
        <end position="567"/>
    </location>
</feature>
<dbReference type="GO" id="GO:0016780">
    <property type="term" value="F:phosphotransferase activity, for other substituted phosphate groups"/>
    <property type="evidence" value="ECO:0007669"/>
    <property type="project" value="TreeGrafter"/>
</dbReference>
<keyword evidence="3 10" id="KW-0808">Transferase</keyword>
<dbReference type="RefSeq" id="WP_091057266.1">
    <property type="nucleotide sequence ID" value="NZ_FNCF01000001.1"/>
</dbReference>
<name>A0A1G7LPZ8_9ACTN</name>
<dbReference type="PANTHER" id="PTHR30576">
    <property type="entry name" value="COLANIC BIOSYNTHESIS UDP-GLUCOSE LIPID CARRIER TRANSFERASE"/>
    <property type="match status" value="1"/>
</dbReference>
<evidence type="ECO:0000256" key="4">
    <source>
        <dbReference type="ARBA" id="ARBA00022692"/>
    </source>
</evidence>
<keyword evidence="6 8" id="KW-0472">Membrane</keyword>